<organism evidence="1 2">
    <name type="scientific">Desulfuromonas versatilis</name>
    <dbReference type="NCBI Taxonomy" id="2802975"/>
    <lineage>
        <taxon>Bacteria</taxon>
        <taxon>Pseudomonadati</taxon>
        <taxon>Thermodesulfobacteriota</taxon>
        <taxon>Desulfuromonadia</taxon>
        <taxon>Desulfuromonadales</taxon>
        <taxon>Desulfuromonadaceae</taxon>
        <taxon>Desulfuromonas</taxon>
    </lineage>
</organism>
<reference evidence="1 2" key="2">
    <citation type="journal article" date="2021" name="Int. J. Syst. Evol. Microbiol.">
        <title>Isolation and Polyphasic Characterization of Desulfuromonas versatilis sp. Nov., an Electrogenic Bacteria Capable of Versatile Metabolism Isolated from a Graphene Oxide-Reducing Enrichment Culture.</title>
        <authorList>
            <person name="Xie L."/>
            <person name="Yoshida N."/>
            <person name="Ishii S."/>
            <person name="Meng L."/>
        </authorList>
    </citation>
    <scope>NUCLEOTIDE SEQUENCE [LARGE SCALE GENOMIC DNA]</scope>
    <source>
        <strain evidence="1 2">NIT-T3</strain>
    </source>
</reference>
<evidence type="ECO:0000313" key="1">
    <source>
        <dbReference type="EMBL" id="BCR07041.1"/>
    </source>
</evidence>
<gene>
    <name evidence="1" type="ORF">DESUT3_41100</name>
</gene>
<evidence type="ECO:0000313" key="2">
    <source>
        <dbReference type="Proteomes" id="UP001319827"/>
    </source>
</evidence>
<sequence>MPLSSRNRQLSKERRAMYSFGDYNPYRPSVREWPLVEENLERVKSGAINLRGFLRQTPNFARWQEEHLRQARVLMVTNEPGLGGIGKLYGDLVRKQDAESVADLFHESMLSWLSLSNHPGLKAIHGELPWVENGSWQAEHPRLAACGKAGYFLVPGEEAELAGCKVLHLELSPFAQSDGQDVNPRNDQDLEYHQQNLEAIRQFCSFASPERPRDIFIVGNRARIRSRDPGTFQLQAIRTSRKDRSHKIVDLLRVAQAGEGSVRVRLCRQWPAQGREPEVLELVRATAFELRPARRA</sequence>
<proteinExistence type="predicted"/>
<name>A0ABM8HYC2_9BACT</name>
<dbReference type="RefSeq" id="WP_221250411.1">
    <property type="nucleotide sequence ID" value="NZ_AP024355.1"/>
</dbReference>
<dbReference type="Proteomes" id="UP001319827">
    <property type="component" value="Chromosome"/>
</dbReference>
<accession>A0ABM8HYC2</accession>
<dbReference type="EMBL" id="AP024355">
    <property type="protein sequence ID" value="BCR07041.1"/>
    <property type="molecule type" value="Genomic_DNA"/>
</dbReference>
<keyword evidence="2" id="KW-1185">Reference proteome</keyword>
<reference evidence="1 2" key="1">
    <citation type="journal article" date="2016" name="C (Basel)">
        <title>Selective Growth of and Electricity Production by Marine Exoelectrogenic Bacteria in Self-Aggregated Hydrogel of Microbially Reduced Graphene Oxide.</title>
        <authorList>
            <person name="Yoshida N."/>
            <person name="Goto Y."/>
            <person name="Miyata Y."/>
        </authorList>
    </citation>
    <scope>NUCLEOTIDE SEQUENCE [LARGE SCALE GENOMIC DNA]</scope>
    <source>
        <strain evidence="1 2">NIT-T3</strain>
    </source>
</reference>
<protein>
    <submittedName>
        <fullName evidence="1">Uncharacterized protein</fullName>
    </submittedName>
</protein>